<evidence type="ECO:0000256" key="7">
    <source>
        <dbReference type="ARBA" id="ARBA00023015"/>
    </source>
</evidence>
<keyword evidence="10 11" id="KW-0804">Transcription</keyword>
<evidence type="ECO:0000313" key="15">
    <source>
        <dbReference type="Proteomes" id="UP001500897"/>
    </source>
</evidence>
<feature type="binding site" evidence="11">
    <location>
        <position position="85"/>
    </location>
    <ligand>
        <name>[4Fe-4S] cluster</name>
        <dbReference type="ChEBI" id="CHEBI:49883"/>
    </ligand>
</feature>
<dbReference type="EMBL" id="BAAANS010000016">
    <property type="protein sequence ID" value="GAA2097692.1"/>
    <property type="molecule type" value="Genomic_DNA"/>
</dbReference>
<feature type="binding site" evidence="11">
    <location>
        <position position="57"/>
    </location>
    <ligand>
        <name>[4Fe-4S] cluster</name>
        <dbReference type="ChEBI" id="CHEBI:49883"/>
    </ligand>
</feature>
<comment type="similarity">
    <text evidence="2 11">Belongs to the WhiB family.</text>
</comment>
<evidence type="ECO:0000256" key="6">
    <source>
        <dbReference type="ARBA" id="ARBA00023014"/>
    </source>
</evidence>
<dbReference type="PANTHER" id="PTHR38839">
    <property type="entry name" value="TRANSCRIPTIONAL REGULATOR WHID-RELATED"/>
    <property type="match status" value="1"/>
</dbReference>
<comment type="function">
    <text evidence="11">Acts as a transcriptional regulator. Probably redox-responsive. The apo- but not holo-form probably binds DNA.</text>
</comment>
<keyword evidence="15" id="KW-1185">Reference proteome</keyword>
<accession>A0ABN2WSE4</accession>
<comment type="cofactor">
    <cofactor evidence="11">
        <name>[4Fe-4S] cluster</name>
        <dbReference type="ChEBI" id="CHEBI:49883"/>
    </cofactor>
    <text evidence="11">Binds 1 [4Fe-4S] cluster per subunit. Following nitrosylation of the [4Fe-4S] cluster binds 1 [4Fe-8(NO)] cluster per subunit.</text>
</comment>
<feature type="region of interest" description="Disordered" evidence="12">
    <location>
        <begin position="1"/>
        <end position="60"/>
    </location>
</feature>
<comment type="subcellular location">
    <subcellularLocation>
        <location evidence="1 11">Cytoplasm</location>
    </subcellularLocation>
</comment>
<name>A0ABN2WSE4_9ACTN</name>
<feature type="binding site" evidence="11">
    <location>
        <position position="88"/>
    </location>
    <ligand>
        <name>[4Fe-4S] cluster</name>
        <dbReference type="ChEBI" id="CHEBI:49883"/>
    </ligand>
</feature>
<feature type="region of interest" description="Disordered" evidence="12">
    <location>
        <begin position="110"/>
        <end position="131"/>
    </location>
</feature>
<gene>
    <name evidence="11" type="primary">whiB</name>
    <name evidence="14" type="ORF">GCM10009759_28030</name>
</gene>
<keyword evidence="3 11" id="KW-0004">4Fe-4S</keyword>
<keyword evidence="7 11" id="KW-0805">Transcription regulation</keyword>
<reference evidence="14 15" key="1">
    <citation type="journal article" date="2019" name="Int. J. Syst. Evol. Microbiol.">
        <title>The Global Catalogue of Microorganisms (GCM) 10K type strain sequencing project: providing services to taxonomists for standard genome sequencing and annotation.</title>
        <authorList>
            <consortium name="The Broad Institute Genomics Platform"/>
            <consortium name="The Broad Institute Genome Sequencing Center for Infectious Disease"/>
            <person name="Wu L."/>
            <person name="Ma J."/>
        </authorList>
    </citation>
    <scope>NUCLEOTIDE SEQUENCE [LARGE SCALE GENOMIC DNA]</scope>
    <source>
        <strain evidence="14 15">JCM 14559</strain>
    </source>
</reference>
<evidence type="ECO:0000259" key="13">
    <source>
        <dbReference type="PROSITE" id="PS51674"/>
    </source>
</evidence>
<feature type="compositionally biased region" description="Basic and acidic residues" evidence="12">
    <location>
        <begin position="47"/>
        <end position="60"/>
    </location>
</feature>
<feature type="binding site" evidence="11">
    <location>
        <position position="94"/>
    </location>
    <ligand>
        <name>[4Fe-4S] cluster</name>
        <dbReference type="ChEBI" id="CHEBI:49883"/>
    </ligand>
</feature>
<evidence type="ECO:0000313" key="14">
    <source>
        <dbReference type="EMBL" id="GAA2097692.1"/>
    </source>
</evidence>
<sequence>MAADRSTAKPTTSSGLPGRTEPAAPSPSAAPRPPAAASPTRPAPPDRGSDWRQRAACTREDPELFFPVGNSGAALRQTERAKAVCRGCPVTRQCLRWALENKQETGVWGATGEEERRAMSRRARQRARHPN</sequence>
<keyword evidence="4 11" id="KW-0479">Metal-binding</keyword>
<keyword evidence="5 11" id="KW-0408">Iron</keyword>
<evidence type="ECO:0000256" key="8">
    <source>
        <dbReference type="ARBA" id="ARBA00023125"/>
    </source>
</evidence>
<evidence type="ECO:0000256" key="10">
    <source>
        <dbReference type="ARBA" id="ARBA00023163"/>
    </source>
</evidence>
<comment type="caution">
    <text evidence="14">The sequence shown here is derived from an EMBL/GenBank/DDBJ whole genome shotgun (WGS) entry which is preliminary data.</text>
</comment>
<keyword evidence="6 11" id="KW-0411">Iron-sulfur</keyword>
<proteinExistence type="inferred from homology"/>
<evidence type="ECO:0000256" key="11">
    <source>
        <dbReference type="HAMAP-Rule" id="MF_01479"/>
    </source>
</evidence>
<organism evidence="14 15">
    <name type="scientific">Kitasatospora saccharophila</name>
    <dbReference type="NCBI Taxonomy" id="407973"/>
    <lineage>
        <taxon>Bacteria</taxon>
        <taxon>Bacillati</taxon>
        <taxon>Actinomycetota</taxon>
        <taxon>Actinomycetes</taxon>
        <taxon>Kitasatosporales</taxon>
        <taxon>Streptomycetaceae</taxon>
        <taxon>Kitasatospora</taxon>
    </lineage>
</organism>
<keyword evidence="9 11" id="KW-1015">Disulfide bond</keyword>
<feature type="domain" description="4Fe-4S Wbl-type" evidence="13">
    <location>
        <begin position="56"/>
        <end position="118"/>
    </location>
</feature>
<comment type="PTM">
    <text evidence="11">The Fe-S cluster can be nitrosylated by nitric oxide (NO).</text>
</comment>
<feature type="compositionally biased region" description="Pro residues" evidence="12">
    <location>
        <begin position="24"/>
        <end position="45"/>
    </location>
</feature>
<evidence type="ECO:0000256" key="3">
    <source>
        <dbReference type="ARBA" id="ARBA00022485"/>
    </source>
</evidence>
<feature type="compositionally biased region" description="Basic residues" evidence="12">
    <location>
        <begin position="119"/>
        <end position="131"/>
    </location>
</feature>
<protein>
    <recommendedName>
        <fullName evidence="11">Transcriptional regulator WhiB</fullName>
    </recommendedName>
</protein>
<evidence type="ECO:0000256" key="12">
    <source>
        <dbReference type="SAM" id="MobiDB-lite"/>
    </source>
</evidence>
<keyword evidence="11" id="KW-0963">Cytoplasm</keyword>
<evidence type="ECO:0000256" key="1">
    <source>
        <dbReference type="ARBA" id="ARBA00004496"/>
    </source>
</evidence>
<dbReference type="PANTHER" id="PTHR38839:SF6">
    <property type="entry name" value="TRANSCRIPTIONAL REGULATOR WHIB1"/>
    <property type="match status" value="1"/>
</dbReference>
<dbReference type="InterPro" id="IPR034768">
    <property type="entry name" value="4FE4S_WBL"/>
</dbReference>
<keyword evidence="8 11" id="KW-0238">DNA-binding</keyword>
<evidence type="ECO:0000256" key="4">
    <source>
        <dbReference type="ARBA" id="ARBA00022723"/>
    </source>
</evidence>
<dbReference type="Pfam" id="PF02467">
    <property type="entry name" value="Whib"/>
    <property type="match status" value="1"/>
</dbReference>
<evidence type="ECO:0000256" key="9">
    <source>
        <dbReference type="ARBA" id="ARBA00023157"/>
    </source>
</evidence>
<dbReference type="HAMAP" id="MF_01479">
    <property type="entry name" value="WhiB"/>
    <property type="match status" value="1"/>
</dbReference>
<evidence type="ECO:0000256" key="2">
    <source>
        <dbReference type="ARBA" id="ARBA00006597"/>
    </source>
</evidence>
<dbReference type="PROSITE" id="PS51674">
    <property type="entry name" value="4FE4S_WBL"/>
    <property type="match status" value="1"/>
</dbReference>
<dbReference type="Proteomes" id="UP001500897">
    <property type="component" value="Unassembled WGS sequence"/>
</dbReference>
<comment type="PTM">
    <text evidence="11">Upon Fe-S cluster removal intramolecular disulfide bonds are formed.</text>
</comment>
<dbReference type="InterPro" id="IPR003482">
    <property type="entry name" value="Whib"/>
</dbReference>
<evidence type="ECO:0000256" key="5">
    <source>
        <dbReference type="ARBA" id="ARBA00023004"/>
    </source>
</evidence>